<dbReference type="Proteomes" id="UP000008320">
    <property type="component" value="Chromosome"/>
</dbReference>
<dbReference type="KEGG" id="ech:ECH_0598"/>
<dbReference type="EMBL" id="CP000236">
    <property type="protein sequence ID" value="ABD45045.1"/>
    <property type="molecule type" value="Genomic_DNA"/>
</dbReference>
<evidence type="ECO:0000313" key="2">
    <source>
        <dbReference type="Proteomes" id="UP000008320"/>
    </source>
</evidence>
<dbReference type="HOGENOM" id="CLU_2953099_0_0_5"/>
<reference evidence="1 2" key="1">
    <citation type="journal article" date="2006" name="PLoS Genet.">
        <title>Comparative genomics of emerging human ehrlichiosis agents.</title>
        <authorList>
            <person name="Dunning Hotopp J.C."/>
            <person name="Lin M."/>
            <person name="Madupu R."/>
            <person name="Crabtree J."/>
            <person name="Angiuoli S.V."/>
            <person name="Eisen J.A."/>
            <person name="Seshadri R."/>
            <person name="Ren Q."/>
            <person name="Wu M."/>
            <person name="Utterback T.R."/>
            <person name="Smith S."/>
            <person name="Lewis M."/>
            <person name="Khouri H."/>
            <person name="Zhang C."/>
            <person name="Niu H."/>
            <person name="Lin Q."/>
            <person name="Ohashi N."/>
            <person name="Zhi N."/>
            <person name="Nelson W."/>
            <person name="Brinkac L.M."/>
            <person name="Dodson R.J."/>
            <person name="Rosovitz M.J."/>
            <person name="Sundaram J."/>
            <person name="Daugherty S.C."/>
            <person name="Davidsen T."/>
            <person name="Durkin A.S."/>
            <person name="Gwinn M."/>
            <person name="Haft D.H."/>
            <person name="Selengut J.D."/>
            <person name="Sullivan S.A."/>
            <person name="Zafar N."/>
            <person name="Zhou L."/>
            <person name="Benahmed F."/>
            <person name="Forberger H."/>
            <person name="Halpin R."/>
            <person name="Mulligan S."/>
            <person name="Robinson J."/>
            <person name="White O."/>
            <person name="Rikihisa Y."/>
            <person name="Tettelin H."/>
        </authorList>
    </citation>
    <scope>NUCLEOTIDE SEQUENCE [LARGE SCALE GENOMIC DNA]</scope>
    <source>
        <strain evidence="2">ATCC CRL-10679 / Arkansas</strain>
    </source>
</reference>
<dbReference type="AlphaFoldDB" id="Q2GGM4"/>
<keyword evidence="2" id="KW-1185">Reference proteome</keyword>
<accession>Q2GGM4</accession>
<protein>
    <submittedName>
        <fullName evidence="1">Uncharacterized protein</fullName>
    </submittedName>
</protein>
<name>Q2GGM4_EHRCR</name>
<organism evidence="1 2">
    <name type="scientific">Ehrlichia chaffeensis (strain ATCC CRL-10679 / Arkansas)</name>
    <dbReference type="NCBI Taxonomy" id="205920"/>
    <lineage>
        <taxon>Bacteria</taxon>
        <taxon>Pseudomonadati</taxon>
        <taxon>Pseudomonadota</taxon>
        <taxon>Alphaproteobacteria</taxon>
        <taxon>Rickettsiales</taxon>
        <taxon>Anaplasmataceae</taxon>
        <taxon>Ehrlichia</taxon>
    </lineage>
</organism>
<gene>
    <name evidence="1" type="ordered locus">ECH_0598</name>
</gene>
<sequence>MYLLYETLNFQTSFASYQIIFRYEIHIILIILSSKKYVKLLEVNIMIHSTSLRHDKLPF</sequence>
<evidence type="ECO:0000313" key="1">
    <source>
        <dbReference type="EMBL" id="ABD45045.1"/>
    </source>
</evidence>
<proteinExistence type="predicted"/>